<evidence type="ECO:0000313" key="1">
    <source>
        <dbReference type="EMBL" id="QEX24604.1"/>
    </source>
</evidence>
<dbReference type="EMBL" id="CP042582">
    <property type="protein sequence ID" value="QEX24604.1"/>
    <property type="molecule type" value="Genomic_DNA"/>
</dbReference>
<organism evidence="1 2">
    <name type="scientific">Hypericibacter adhaerens</name>
    <dbReference type="NCBI Taxonomy" id="2602016"/>
    <lineage>
        <taxon>Bacteria</taxon>
        <taxon>Pseudomonadati</taxon>
        <taxon>Pseudomonadota</taxon>
        <taxon>Alphaproteobacteria</taxon>
        <taxon>Rhodospirillales</taxon>
        <taxon>Dongiaceae</taxon>
        <taxon>Hypericibacter</taxon>
    </lineage>
</organism>
<accession>A0A5J6N5D1</accession>
<dbReference type="KEGG" id="hadh:FRZ61_45450"/>
<name>A0A5J6N5D1_9PROT</name>
<keyword evidence="2" id="KW-1185">Reference proteome</keyword>
<dbReference type="AlphaFoldDB" id="A0A5J6N5D1"/>
<proteinExistence type="predicted"/>
<reference evidence="1 2" key="1">
    <citation type="submission" date="2019-08" db="EMBL/GenBank/DDBJ databases">
        <title>Hyperibacter terrae gen. nov., sp. nov. and Hyperibacter viscosus sp. nov., two new members in the family Rhodospirillaceae isolated from the rhizosphere of Hypericum perforatum.</title>
        <authorList>
            <person name="Noviana Z."/>
        </authorList>
    </citation>
    <scope>NUCLEOTIDE SEQUENCE [LARGE SCALE GENOMIC DNA]</scope>
    <source>
        <strain evidence="1 2">R5959</strain>
    </source>
</reference>
<protein>
    <submittedName>
        <fullName evidence="1">Uncharacterized protein</fullName>
    </submittedName>
</protein>
<gene>
    <name evidence="1" type="ORF">FRZ61_45450</name>
</gene>
<evidence type="ECO:0000313" key="2">
    <source>
        <dbReference type="Proteomes" id="UP000325797"/>
    </source>
</evidence>
<sequence length="71" mass="7525">MKPRGLPSASKVVTTVTPVMRLRSVRRSTAGSTGGGEDGVLSVPAIMAASLNGTGRAIFLRFIGERWLRLL</sequence>
<dbReference type="Proteomes" id="UP000325797">
    <property type="component" value="Chromosome"/>
</dbReference>